<proteinExistence type="predicted"/>
<dbReference type="PANTHER" id="PTHR33223:SF11">
    <property type="entry name" value="ELEMENT PROTEIN, PUTATIVE-RELATED"/>
    <property type="match status" value="1"/>
</dbReference>
<accession>A0ABQ5HGA4</accession>
<feature type="region of interest" description="Disordered" evidence="1">
    <location>
        <begin position="110"/>
        <end position="145"/>
    </location>
</feature>
<reference evidence="2" key="1">
    <citation type="journal article" date="2022" name="Int. J. Mol. Sci.">
        <title>Draft Genome of Tanacetum Coccineum: Genomic Comparison of Closely Related Tanacetum-Family Plants.</title>
        <authorList>
            <person name="Yamashiro T."/>
            <person name="Shiraishi A."/>
            <person name="Nakayama K."/>
            <person name="Satake H."/>
        </authorList>
    </citation>
    <scope>NUCLEOTIDE SEQUENCE</scope>
</reference>
<evidence type="ECO:0008006" key="4">
    <source>
        <dbReference type="Google" id="ProtNLM"/>
    </source>
</evidence>
<organism evidence="2 3">
    <name type="scientific">Tanacetum coccineum</name>
    <dbReference type="NCBI Taxonomy" id="301880"/>
    <lineage>
        <taxon>Eukaryota</taxon>
        <taxon>Viridiplantae</taxon>
        <taxon>Streptophyta</taxon>
        <taxon>Embryophyta</taxon>
        <taxon>Tracheophyta</taxon>
        <taxon>Spermatophyta</taxon>
        <taxon>Magnoliopsida</taxon>
        <taxon>eudicotyledons</taxon>
        <taxon>Gunneridae</taxon>
        <taxon>Pentapetalae</taxon>
        <taxon>asterids</taxon>
        <taxon>campanulids</taxon>
        <taxon>Asterales</taxon>
        <taxon>Asteraceae</taxon>
        <taxon>Asteroideae</taxon>
        <taxon>Anthemideae</taxon>
        <taxon>Anthemidinae</taxon>
        <taxon>Tanacetum</taxon>
    </lineage>
</organism>
<dbReference type="Proteomes" id="UP001151760">
    <property type="component" value="Unassembled WGS sequence"/>
</dbReference>
<gene>
    <name evidence="2" type="ORF">Tco_1068647</name>
</gene>
<comment type="caution">
    <text evidence="2">The sequence shown here is derived from an EMBL/GenBank/DDBJ whole genome shotgun (WGS) entry which is preliminary data.</text>
</comment>
<dbReference type="EMBL" id="BQNB010019593">
    <property type="protein sequence ID" value="GJT86930.1"/>
    <property type="molecule type" value="Genomic_DNA"/>
</dbReference>
<evidence type="ECO:0000313" key="3">
    <source>
        <dbReference type="Proteomes" id="UP001151760"/>
    </source>
</evidence>
<protein>
    <recommendedName>
        <fullName evidence="4">Retrotransposon gag domain-containing protein</fullName>
    </recommendedName>
</protein>
<reference evidence="2" key="2">
    <citation type="submission" date="2022-01" db="EMBL/GenBank/DDBJ databases">
        <authorList>
            <person name="Yamashiro T."/>
            <person name="Shiraishi A."/>
            <person name="Satake H."/>
            <person name="Nakayama K."/>
        </authorList>
    </citation>
    <scope>NUCLEOTIDE SEQUENCE</scope>
</reference>
<sequence length="409" mass="46823">MTYPPLWLEGLPFELEWDLLSNYTIRSSNSFEWHKIIFRMITSMGIRHAKAYILRGRPSMKLEQRLFKAWQLSNPLNNPSISSKLDRAHICIISGTIHNEKELWDSRRHQTGKETGGEGMPKVLGLRRSKQGKGGHQPSTNMGGNLPPNGTLLSHHAQPFIHSSLHIPTGLMPIHVNPYPQPSANLVHEQAPNFPFETQMGNRPAGGTFAYHPQEGYIPQAFTNNSIPSYNGPMHPTITPSSNYPFYTQPMYAPPNISAYPNPAGPFVDFAGLVTPFVRWIEDYPLPNRLKMPSHIGSYDGKGDPDNFLHLFEGAIRMQKWLMLVACHMFTYTLKDYTRIWWNSQKIGGILNNEELKAKFRSHFSQQKKFTKTHLAVHNIKQREGERTRAFITRYTDDTLQILDLHEEQ</sequence>
<evidence type="ECO:0000313" key="2">
    <source>
        <dbReference type="EMBL" id="GJT86930.1"/>
    </source>
</evidence>
<evidence type="ECO:0000256" key="1">
    <source>
        <dbReference type="SAM" id="MobiDB-lite"/>
    </source>
</evidence>
<dbReference type="PANTHER" id="PTHR33223">
    <property type="entry name" value="CCHC-TYPE DOMAIN-CONTAINING PROTEIN"/>
    <property type="match status" value="1"/>
</dbReference>
<keyword evidence="3" id="KW-1185">Reference proteome</keyword>
<name>A0ABQ5HGA4_9ASTR</name>